<organism evidence="5 6">
    <name type="scientific">Filimonas lacunae</name>
    <dbReference type="NCBI Taxonomy" id="477680"/>
    <lineage>
        <taxon>Bacteria</taxon>
        <taxon>Pseudomonadati</taxon>
        <taxon>Bacteroidota</taxon>
        <taxon>Chitinophagia</taxon>
        <taxon>Chitinophagales</taxon>
        <taxon>Chitinophagaceae</taxon>
        <taxon>Filimonas</taxon>
    </lineage>
</organism>
<dbReference type="RefSeq" id="WP_076374829.1">
    <property type="nucleotide sequence ID" value="NZ_AP017422.1"/>
</dbReference>
<dbReference type="InterPro" id="IPR027417">
    <property type="entry name" value="P-loop_NTPase"/>
</dbReference>
<keyword evidence="6" id="KW-1185">Reference proteome</keyword>
<dbReference type="GO" id="GO:0005524">
    <property type="term" value="F:ATP binding"/>
    <property type="evidence" value="ECO:0007669"/>
    <property type="project" value="UniProtKB-KW"/>
</dbReference>
<gene>
    <name evidence="5" type="ORF">SAMN05421788_101213</name>
</gene>
<sequence>MIELKNIKKSFGDKTILHDISAVMEAGKCNLIIGASGSGKTVLTKCMVGLFKPDEGEILYNDVNMLEMTEDERKQLRQQIGMLFQGSALFDSMTVEQNVMFPLNMFSTLSYKERKKRASEVLDRVNLKEAHNKFPAEISGGMKKRVGIARAIVLNPKYLFCDEPNSGLDPQTSMLIDKLIKEITVEYDITTIVVTHDMNSVMEIGDHIVYMHQGQKQWEGSNKDIIFSKNELLNEFIFASEFLQDAKQMRMMQENGDVPKQ</sequence>
<dbReference type="EMBL" id="FTOR01000001">
    <property type="protein sequence ID" value="SIS61218.1"/>
    <property type="molecule type" value="Genomic_DNA"/>
</dbReference>
<name>A0A173MMP4_9BACT</name>
<evidence type="ECO:0000256" key="3">
    <source>
        <dbReference type="ARBA" id="ARBA00022840"/>
    </source>
</evidence>
<feature type="domain" description="ABC transporter" evidence="4">
    <location>
        <begin position="2"/>
        <end position="238"/>
    </location>
</feature>
<dbReference type="STRING" id="477680.SAMN05421788_101213"/>
<dbReference type="Pfam" id="PF00005">
    <property type="entry name" value="ABC_tran"/>
    <property type="match status" value="1"/>
</dbReference>
<dbReference type="OrthoDB" id="9802264at2"/>
<accession>A0A173MMP4</accession>
<dbReference type="SUPFAM" id="SSF52540">
    <property type="entry name" value="P-loop containing nucleoside triphosphate hydrolases"/>
    <property type="match status" value="1"/>
</dbReference>
<dbReference type="PROSITE" id="PS00211">
    <property type="entry name" value="ABC_TRANSPORTER_1"/>
    <property type="match status" value="1"/>
</dbReference>
<protein>
    <submittedName>
        <fullName evidence="5">Phospholipid/cholesterol/gamma-HCH transport system ATP-binding protein</fullName>
    </submittedName>
</protein>
<dbReference type="Gene3D" id="3.40.50.300">
    <property type="entry name" value="P-loop containing nucleotide triphosphate hydrolases"/>
    <property type="match status" value="1"/>
</dbReference>
<dbReference type="Proteomes" id="UP000186917">
    <property type="component" value="Unassembled WGS sequence"/>
</dbReference>
<dbReference type="PANTHER" id="PTHR43023">
    <property type="entry name" value="PROTEIN TRIGALACTOSYLDIACYLGLYCEROL 3, CHLOROPLASTIC"/>
    <property type="match status" value="1"/>
</dbReference>
<proteinExistence type="predicted"/>
<dbReference type="InterPro" id="IPR017871">
    <property type="entry name" value="ABC_transporter-like_CS"/>
</dbReference>
<evidence type="ECO:0000256" key="1">
    <source>
        <dbReference type="ARBA" id="ARBA00022448"/>
    </source>
</evidence>
<evidence type="ECO:0000313" key="5">
    <source>
        <dbReference type="EMBL" id="SIS61218.1"/>
    </source>
</evidence>
<dbReference type="KEGG" id="fln:FLA_4804"/>
<keyword evidence="2" id="KW-0547">Nucleotide-binding</keyword>
<dbReference type="GO" id="GO:0016887">
    <property type="term" value="F:ATP hydrolysis activity"/>
    <property type="evidence" value="ECO:0007669"/>
    <property type="project" value="InterPro"/>
</dbReference>
<keyword evidence="3 5" id="KW-0067">ATP-binding</keyword>
<evidence type="ECO:0000313" key="6">
    <source>
        <dbReference type="Proteomes" id="UP000186917"/>
    </source>
</evidence>
<dbReference type="InterPro" id="IPR003593">
    <property type="entry name" value="AAA+_ATPase"/>
</dbReference>
<reference evidence="6" key="1">
    <citation type="submission" date="2017-01" db="EMBL/GenBank/DDBJ databases">
        <authorList>
            <person name="Varghese N."/>
            <person name="Submissions S."/>
        </authorList>
    </citation>
    <scope>NUCLEOTIDE SEQUENCE [LARGE SCALE GENOMIC DNA]</scope>
    <source>
        <strain evidence="6">DSM 21054</strain>
    </source>
</reference>
<dbReference type="PANTHER" id="PTHR43023:SF6">
    <property type="entry name" value="INTERMEMBRANE PHOSPHOLIPID TRANSPORT SYSTEM ATP-BINDING PROTEIN MLAF"/>
    <property type="match status" value="1"/>
</dbReference>
<evidence type="ECO:0000256" key="2">
    <source>
        <dbReference type="ARBA" id="ARBA00022741"/>
    </source>
</evidence>
<dbReference type="AlphaFoldDB" id="A0A173MMP4"/>
<dbReference type="PROSITE" id="PS50893">
    <property type="entry name" value="ABC_TRANSPORTER_2"/>
    <property type="match status" value="1"/>
</dbReference>
<dbReference type="InterPro" id="IPR003439">
    <property type="entry name" value="ABC_transporter-like_ATP-bd"/>
</dbReference>
<evidence type="ECO:0000259" key="4">
    <source>
        <dbReference type="PROSITE" id="PS50893"/>
    </source>
</evidence>
<keyword evidence="1" id="KW-0813">Transport</keyword>
<dbReference type="SMART" id="SM00382">
    <property type="entry name" value="AAA"/>
    <property type="match status" value="1"/>
</dbReference>